<comment type="caution">
    <text evidence="2">The sequence shown here is derived from an EMBL/GenBank/DDBJ whole genome shotgun (WGS) entry which is preliminary data.</text>
</comment>
<evidence type="ECO:0000313" key="2">
    <source>
        <dbReference type="EMBL" id="CAK0808693.1"/>
    </source>
</evidence>
<protein>
    <submittedName>
        <fullName evidence="2">Uncharacterized protein</fullName>
    </submittedName>
</protein>
<accession>A0ABN9QR82</accession>
<keyword evidence="1" id="KW-1133">Transmembrane helix</keyword>
<organism evidence="2 3">
    <name type="scientific">Prorocentrum cordatum</name>
    <dbReference type="NCBI Taxonomy" id="2364126"/>
    <lineage>
        <taxon>Eukaryota</taxon>
        <taxon>Sar</taxon>
        <taxon>Alveolata</taxon>
        <taxon>Dinophyceae</taxon>
        <taxon>Prorocentrales</taxon>
        <taxon>Prorocentraceae</taxon>
        <taxon>Prorocentrum</taxon>
    </lineage>
</organism>
<keyword evidence="1" id="KW-0472">Membrane</keyword>
<evidence type="ECO:0000256" key="1">
    <source>
        <dbReference type="SAM" id="Phobius"/>
    </source>
</evidence>
<gene>
    <name evidence="2" type="ORF">PCOR1329_LOCUS14208</name>
</gene>
<evidence type="ECO:0000313" key="3">
    <source>
        <dbReference type="Proteomes" id="UP001189429"/>
    </source>
</evidence>
<dbReference type="EMBL" id="CAUYUJ010004228">
    <property type="protein sequence ID" value="CAK0808693.1"/>
    <property type="molecule type" value="Genomic_DNA"/>
</dbReference>
<dbReference type="Proteomes" id="UP001189429">
    <property type="component" value="Unassembled WGS sequence"/>
</dbReference>
<keyword evidence="1" id="KW-0812">Transmembrane</keyword>
<feature type="transmembrane region" description="Helical" evidence="1">
    <location>
        <begin position="45"/>
        <end position="66"/>
    </location>
</feature>
<reference evidence="2" key="1">
    <citation type="submission" date="2023-10" db="EMBL/GenBank/DDBJ databases">
        <authorList>
            <person name="Chen Y."/>
            <person name="Shah S."/>
            <person name="Dougan E. K."/>
            <person name="Thang M."/>
            <person name="Chan C."/>
        </authorList>
    </citation>
    <scope>NUCLEOTIDE SEQUENCE [LARGE SCALE GENOMIC DNA]</scope>
</reference>
<feature type="transmembrane region" description="Helical" evidence="1">
    <location>
        <begin position="117"/>
        <end position="138"/>
    </location>
</feature>
<sequence>MGSGFKHFGQSDRCSAACPLCARPPRHLLGARAPMARAGSRGSPLLAVCALAALAGALLSCGRPFLAPPALRAQGARAGGPVAGQAAADAHQGPRTAMRFFGETPPPPKPKEKPFKLPPFFTTLASLAVVLGGCAYFLNNA</sequence>
<proteinExistence type="predicted"/>
<keyword evidence="3" id="KW-1185">Reference proteome</keyword>
<name>A0ABN9QR82_9DINO</name>